<dbReference type="PANTHER" id="PTHR48070">
    <property type="entry name" value="ESTERASE OVCA2"/>
    <property type="match status" value="1"/>
</dbReference>
<accession>A0AAE0FZD1</accession>
<dbReference type="GO" id="GO:0005634">
    <property type="term" value="C:nucleus"/>
    <property type="evidence" value="ECO:0007669"/>
    <property type="project" value="TreeGrafter"/>
</dbReference>
<dbReference type="InterPro" id="IPR029058">
    <property type="entry name" value="AB_hydrolase_fold"/>
</dbReference>
<evidence type="ECO:0000259" key="2">
    <source>
        <dbReference type="Pfam" id="PF03959"/>
    </source>
</evidence>
<sequence length="88" mass="10082">HNIRGRCVARHDPQHPWKAAPISIPSLHIFGTETQHKQVDTEENEALVKMFSEHTRTVIRHGAGHIIPTGKTMIAEYKAFLRSFYLPK</sequence>
<dbReference type="Pfam" id="PF03959">
    <property type="entry name" value="FSH1"/>
    <property type="match status" value="1"/>
</dbReference>
<dbReference type="AlphaFoldDB" id="A0AAE0FZD1"/>
<feature type="non-terminal residue" evidence="3">
    <location>
        <position position="1"/>
    </location>
</feature>
<evidence type="ECO:0000256" key="1">
    <source>
        <dbReference type="ARBA" id="ARBA00022801"/>
    </source>
</evidence>
<dbReference type="GO" id="GO:0016787">
    <property type="term" value="F:hydrolase activity"/>
    <property type="evidence" value="ECO:0007669"/>
    <property type="project" value="UniProtKB-KW"/>
</dbReference>
<evidence type="ECO:0000313" key="3">
    <source>
        <dbReference type="EMBL" id="KAK3268527.1"/>
    </source>
</evidence>
<feature type="domain" description="Serine hydrolase" evidence="2">
    <location>
        <begin position="14"/>
        <end position="74"/>
    </location>
</feature>
<gene>
    <name evidence="3" type="ORF">CYMTET_22976</name>
</gene>
<protein>
    <recommendedName>
        <fullName evidence="2">Serine hydrolase domain-containing protein</fullName>
    </recommendedName>
</protein>
<name>A0AAE0FZD1_9CHLO</name>
<proteinExistence type="predicted"/>
<dbReference type="GO" id="GO:0005737">
    <property type="term" value="C:cytoplasm"/>
    <property type="evidence" value="ECO:0007669"/>
    <property type="project" value="TreeGrafter"/>
</dbReference>
<dbReference type="InterPro" id="IPR050593">
    <property type="entry name" value="LovG"/>
</dbReference>
<evidence type="ECO:0000313" key="4">
    <source>
        <dbReference type="Proteomes" id="UP001190700"/>
    </source>
</evidence>
<organism evidence="3 4">
    <name type="scientific">Cymbomonas tetramitiformis</name>
    <dbReference type="NCBI Taxonomy" id="36881"/>
    <lineage>
        <taxon>Eukaryota</taxon>
        <taxon>Viridiplantae</taxon>
        <taxon>Chlorophyta</taxon>
        <taxon>Pyramimonadophyceae</taxon>
        <taxon>Pyramimonadales</taxon>
        <taxon>Pyramimonadaceae</taxon>
        <taxon>Cymbomonas</taxon>
    </lineage>
</organism>
<reference evidence="3 4" key="1">
    <citation type="journal article" date="2015" name="Genome Biol. Evol.">
        <title>Comparative Genomics of a Bacterivorous Green Alga Reveals Evolutionary Causalities and Consequences of Phago-Mixotrophic Mode of Nutrition.</title>
        <authorList>
            <person name="Burns J.A."/>
            <person name="Paasch A."/>
            <person name="Narechania A."/>
            <person name="Kim E."/>
        </authorList>
    </citation>
    <scope>NUCLEOTIDE SEQUENCE [LARGE SCALE GENOMIC DNA]</scope>
    <source>
        <strain evidence="3 4">PLY_AMNH</strain>
    </source>
</reference>
<dbReference type="Gene3D" id="3.40.50.1820">
    <property type="entry name" value="alpha/beta hydrolase"/>
    <property type="match status" value="1"/>
</dbReference>
<comment type="caution">
    <text evidence="3">The sequence shown here is derived from an EMBL/GenBank/DDBJ whole genome shotgun (WGS) entry which is preliminary data.</text>
</comment>
<dbReference type="EMBL" id="LGRX02011780">
    <property type="protein sequence ID" value="KAK3268527.1"/>
    <property type="molecule type" value="Genomic_DNA"/>
</dbReference>
<dbReference type="Proteomes" id="UP001190700">
    <property type="component" value="Unassembled WGS sequence"/>
</dbReference>
<dbReference type="PANTHER" id="PTHR48070:SF6">
    <property type="entry name" value="ESTERASE OVCA2"/>
    <property type="match status" value="1"/>
</dbReference>
<dbReference type="InterPro" id="IPR005645">
    <property type="entry name" value="FSH-like_dom"/>
</dbReference>
<keyword evidence="1" id="KW-0378">Hydrolase</keyword>
<keyword evidence="4" id="KW-1185">Reference proteome</keyword>